<dbReference type="EMBL" id="JAVREP010000015">
    <property type="protein sequence ID" value="MDT0330801.1"/>
    <property type="molecule type" value="Genomic_DNA"/>
</dbReference>
<accession>A0ABU2MFZ9</accession>
<keyword evidence="2" id="KW-1185">Reference proteome</keyword>
<evidence type="ECO:0000313" key="2">
    <source>
        <dbReference type="Proteomes" id="UP001183390"/>
    </source>
</evidence>
<protein>
    <recommendedName>
        <fullName evidence="3">Transposase IS4-like domain-containing protein</fullName>
    </recommendedName>
</protein>
<gene>
    <name evidence="1" type="ORF">RM479_20475</name>
</gene>
<evidence type="ECO:0008006" key="3">
    <source>
        <dbReference type="Google" id="ProtNLM"/>
    </source>
</evidence>
<reference evidence="2" key="1">
    <citation type="submission" date="2023-07" db="EMBL/GenBank/DDBJ databases">
        <title>30 novel species of actinomycetes from the DSMZ collection.</title>
        <authorList>
            <person name="Nouioui I."/>
        </authorList>
    </citation>
    <scope>NUCLEOTIDE SEQUENCE [LARGE SCALE GENOMIC DNA]</scope>
    <source>
        <strain evidence="2">DSM 44743</strain>
    </source>
</reference>
<name>A0ABU2MFZ9_9ACTN</name>
<dbReference type="Proteomes" id="UP001183390">
    <property type="component" value="Unassembled WGS sequence"/>
</dbReference>
<proteinExistence type="predicted"/>
<dbReference type="RefSeq" id="WP_274812113.1">
    <property type="nucleotide sequence ID" value="NZ_JAVREP010000015.1"/>
</dbReference>
<comment type="caution">
    <text evidence="1">The sequence shown here is derived from an EMBL/GenBank/DDBJ whole genome shotgun (WGS) entry which is preliminary data.</text>
</comment>
<evidence type="ECO:0000313" key="1">
    <source>
        <dbReference type="EMBL" id="MDT0330801.1"/>
    </source>
</evidence>
<sequence>MVADAGMLSAANLNTLEKAGPRFIVSSRITKAPYDLAEHFQTCGTYFTDGQTLESARVMGTGRNARTRRVVYQYLFERHQRDQRAINAQITRAEKVADGSRPLKKDRFVRLDGAAKGVDWGLVQRARDLAGLKATSPTSAPR</sequence>
<organism evidence="1 2">
    <name type="scientific">Nocardiopsis lambiniae</name>
    <dbReference type="NCBI Taxonomy" id="3075539"/>
    <lineage>
        <taxon>Bacteria</taxon>
        <taxon>Bacillati</taxon>
        <taxon>Actinomycetota</taxon>
        <taxon>Actinomycetes</taxon>
        <taxon>Streptosporangiales</taxon>
        <taxon>Nocardiopsidaceae</taxon>
        <taxon>Nocardiopsis</taxon>
    </lineage>
</organism>